<dbReference type="EMBL" id="HE978322">
    <property type="protein sequence ID" value="CCK72024.1"/>
    <property type="molecule type" value="Genomic_DNA"/>
</dbReference>
<feature type="region of interest" description="Disordered" evidence="1">
    <location>
        <begin position="314"/>
        <end position="364"/>
    </location>
</feature>
<evidence type="ECO:0000313" key="2">
    <source>
        <dbReference type="EMBL" id="CCK72024.1"/>
    </source>
</evidence>
<feature type="compositionally biased region" description="Basic and acidic residues" evidence="1">
    <location>
        <begin position="1"/>
        <end position="10"/>
    </location>
</feature>
<reference evidence="2 3" key="1">
    <citation type="journal article" date="2011" name="Proc. Natl. Acad. Sci. U.S.A.">
        <title>Evolutionary erosion of yeast sex chromosomes by mating-type switching accidents.</title>
        <authorList>
            <person name="Gordon J.L."/>
            <person name="Armisen D."/>
            <person name="Proux-Wera E."/>
            <person name="Oheigeartaigh S.S."/>
            <person name="Byrne K.P."/>
            <person name="Wolfe K.H."/>
        </authorList>
    </citation>
    <scope>NUCLEOTIDE SEQUENCE [LARGE SCALE GENOMIC DNA]</scope>
    <source>
        <strain evidence="3">ATCC MYA-139 / BCRC 22969 / CBS 8797 / CCRC 22969 / KCTC 17520 / NBRC 10181 / NCYC 3082</strain>
    </source>
</reference>
<dbReference type="GeneID" id="34527767"/>
<accession>J7S9D1</accession>
<dbReference type="Proteomes" id="UP000006310">
    <property type="component" value="Chromosome 9"/>
</dbReference>
<feature type="region of interest" description="Disordered" evidence="1">
    <location>
        <begin position="1"/>
        <end position="49"/>
    </location>
</feature>
<evidence type="ECO:0000313" key="3">
    <source>
        <dbReference type="Proteomes" id="UP000006310"/>
    </source>
</evidence>
<sequence length="364" mass="41107">MGQTVDDKSRPVRMRSRIPRVPCARRPMLARDGSRHTGGSGGLSFGDEESVARVKSRQRRVMLDLARVQQCIASVEQQLAQLRDVEWPAVLVECDDTAERSASLQRDVTRLDEEIAAVVAEETQVRTLAEQRVEQCQWQHSVEVQELANSLEAAFLQERVDQEQELQRRVAEWDTVDPPRDLQHLRELHETLRGEHNELASANVSQCRLFESESLAPQWTALQEGKTQELNELIKEKQQKNLAEAAMLRDCTAAVQQDISRYETSCEELALETAQLQERIAAMNQCKKVAMGESHLQETRLQRAEDRVRALEERLATESHPELQRARDKVDAAHRTNAQLSRAATPSGNASPPTTTTPTDDAQP</sequence>
<evidence type="ECO:0000256" key="1">
    <source>
        <dbReference type="SAM" id="MobiDB-lite"/>
    </source>
</evidence>
<organism evidence="2 3">
    <name type="scientific">Huiozyma naganishii (strain ATCC MYA-139 / BCRC 22969 / CBS 8797 / KCTC 17520 / NBRC 10181 / NCYC 3082 / Yp74L-3)</name>
    <name type="common">Yeast</name>
    <name type="synonym">Kazachstania naganishii</name>
    <dbReference type="NCBI Taxonomy" id="1071383"/>
    <lineage>
        <taxon>Eukaryota</taxon>
        <taxon>Fungi</taxon>
        <taxon>Dikarya</taxon>
        <taxon>Ascomycota</taxon>
        <taxon>Saccharomycotina</taxon>
        <taxon>Saccharomycetes</taxon>
        <taxon>Saccharomycetales</taxon>
        <taxon>Saccharomycetaceae</taxon>
        <taxon>Huiozyma</taxon>
    </lineage>
</organism>
<reference evidence="3" key="2">
    <citation type="submission" date="2012-08" db="EMBL/GenBank/DDBJ databases">
        <title>Genome sequence of Kazachstania naganishii.</title>
        <authorList>
            <person name="Gordon J.L."/>
            <person name="Armisen D."/>
            <person name="Proux-Wera E."/>
            <person name="OhEigeartaigh S.S."/>
            <person name="Byrne K.P."/>
            <person name="Wolfe K.H."/>
        </authorList>
    </citation>
    <scope>NUCLEOTIDE SEQUENCE [LARGE SCALE GENOMIC DNA]</scope>
    <source>
        <strain evidence="3">ATCC MYA-139 / BCRC 22969 / CBS 8797 / CCRC 22969 / KCTC 17520 / NBRC 10181 / NCYC 3082</strain>
    </source>
</reference>
<feature type="compositionally biased region" description="Basic and acidic residues" evidence="1">
    <location>
        <begin position="314"/>
        <end position="334"/>
    </location>
</feature>
<proteinExistence type="predicted"/>
<gene>
    <name evidence="2" type="primary">KNAG0I02380</name>
    <name evidence="2" type="ordered locus">KNAG_0I02380</name>
</gene>
<keyword evidence="3" id="KW-1185">Reference proteome</keyword>
<dbReference type="KEGG" id="kng:KNAG_0I02380"/>
<dbReference type="HOGENOM" id="CLU_760894_0_0_1"/>
<dbReference type="AlphaFoldDB" id="J7S9D1"/>
<dbReference type="RefSeq" id="XP_022466269.1">
    <property type="nucleotide sequence ID" value="XM_022609922.1"/>
</dbReference>
<protein>
    <submittedName>
        <fullName evidence="2">Uncharacterized protein</fullName>
    </submittedName>
</protein>
<name>J7S9D1_HUIN7</name>
<feature type="compositionally biased region" description="Low complexity" evidence="1">
    <location>
        <begin position="343"/>
        <end position="364"/>
    </location>
</feature>